<feature type="domain" description="Solute-binding protein family 5" evidence="2">
    <location>
        <begin position="175"/>
        <end position="440"/>
    </location>
</feature>
<feature type="domain" description="Transcriptional regulator SgrR N-terminal HTH" evidence="3">
    <location>
        <begin position="3"/>
        <end position="99"/>
    </location>
</feature>
<dbReference type="Pfam" id="PF12793">
    <property type="entry name" value="SgrR_N"/>
    <property type="match status" value="1"/>
</dbReference>
<dbReference type="GO" id="GO:1904680">
    <property type="term" value="F:peptide transmembrane transporter activity"/>
    <property type="evidence" value="ECO:0007669"/>
    <property type="project" value="TreeGrafter"/>
</dbReference>
<dbReference type="EMBL" id="JAGYPJ010000001">
    <property type="protein sequence ID" value="MBS4200842.1"/>
    <property type="molecule type" value="Genomic_DNA"/>
</dbReference>
<evidence type="ECO:0000313" key="4">
    <source>
        <dbReference type="EMBL" id="MBS4200842.1"/>
    </source>
</evidence>
<keyword evidence="5" id="KW-1185">Reference proteome</keyword>
<dbReference type="Gene3D" id="3.40.190.10">
    <property type="entry name" value="Periplasmic binding protein-like II"/>
    <property type="match status" value="1"/>
</dbReference>
<evidence type="ECO:0000256" key="1">
    <source>
        <dbReference type="ARBA" id="ARBA00023125"/>
    </source>
</evidence>
<organism evidence="4 5">
    <name type="scientific">Lederbergia citrisecunda</name>
    <dbReference type="NCBI Taxonomy" id="2833583"/>
    <lineage>
        <taxon>Bacteria</taxon>
        <taxon>Bacillati</taxon>
        <taxon>Bacillota</taxon>
        <taxon>Bacilli</taxon>
        <taxon>Bacillales</taxon>
        <taxon>Bacillaceae</taxon>
        <taxon>Lederbergia</taxon>
    </lineage>
</organism>
<dbReference type="Pfam" id="PF00496">
    <property type="entry name" value="SBP_bac_5"/>
    <property type="match status" value="1"/>
</dbReference>
<evidence type="ECO:0000259" key="2">
    <source>
        <dbReference type="Pfam" id="PF00496"/>
    </source>
</evidence>
<protein>
    <submittedName>
        <fullName evidence="4">SgrR family transcriptional regulator</fullName>
    </submittedName>
</protein>
<dbReference type="InterPro" id="IPR039424">
    <property type="entry name" value="SBP_5"/>
</dbReference>
<name>A0A942TRK8_9BACI</name>
<evidence type="ECO:0000313" key="5">
    <source>
        <dbReference type="Proteomes" id="UP000682713"/>
    </source>
</evidence>
<dbReference type="SUPFAM" id="SSF53850">
    <property type="entry name" value="Periplasmic binding protein-like II"/>
    <property type="match status" value="1"/>
</dbReference>
<dbReference type="RefSeq" id="WP_213111376.1">
    <property type="nucleotide sequence ID" value="NZ_JAGYPJ010000001.1"/>
</dbReference>
<accession>A0A942TRK8</accession>
<dbReference type="InterPro" id="IPR000914">
    <property type="entry name" value="SBP_5_dom"/>
</dbReference>
<reference evidence="4 5" key="1">
    <citation type="submission" date="2021-05" db="EMBL/GenBank/DDBJ databases">
        <title>Novel Bacillus species.</title>
        <authorList>
            <person name="Liu G."/>
        </authorList>
    </citation>
    <scope>NUCLEOTIDE SEQUENCE [LARGE SCALE GENOMIC DNA]</scope>
    <source>
        <strain evidence="4 5">FJAT-49732</strain>
    </source>
</reference>
<dbReference type="GO" id="GO:0003677">
    <property type="term" value="F:DNA binding"/>
    <property type="evidence" value="ECO:0007669"/>
    <property type="project" value="UniProtKB-KW"/>
</dbReference>
<proteinExistence type="predicted"/>
<dbReference type="PANTHER" id="PTHR30290:SF72">
    <property type="entry name" value="HTH-TYPE TRANSCRIPTIONAL REGULATOR SGRR"/>
    <property type="match status" value="1"/>
</dbReference>
<sequence length="600" mass="69995">MLADDFIALWRSFTKTKENEAYPVSMDTLAELWFCTTRNAKLIVTKMVQLGWVEFVPGRGRGNRSTLIFKKTLEDVLFDKSVQLVKQGELKEALEHIQQYGEGTNVKERIMAWLSDYFGYNVEEEDDDRIEILRFPIFRPITTLDPARIYYELDAHIASQIYNTLVDYDRSSHQLKGVLAHYWESNKNQTKWVFYLRKGVLFHHGKELSAEDVLHTFERLRNSPHKWLVKQIKEMIIHNKYTIQFNLNSPNYLFLNYLAYTPVSILPADTSNEDFPICPNGTGPFKVIKNSSKTSILEAFSSHFLGRPQLDRIEISRLPNDEKILNLEKQNYERLLVNHDEGANYDDNSWKVQEEIYAGSSVLTMNLWKNGPQNNLYFRKALHRLIDRSKMVSTLGEPRLYPSNGFHLRGLPSVIDREHNPAEVGSLLQKSGYDGEPIHLYCYERHGPDAYWFRDECLKYGINVIVNIVNWEEMAQTELIKQADCILFEVLLGDKEISQIQDYQYSHGFLRIHLDDELADKVDRKIDEVLQEPDISLRENKLLEIENILKEHYAILFLVHKKLGTAFHPSVQGVHMNSRGWVDFKDIWFKPEGVKASLLE</sequence>
<evidence type="ECO:0000259" key="3">
    <source>
        <dbReference type="Pfam" id="PF12793"/>
    </source>
</evidence>
<keyword evidence="1" id="KW-0238">DNA-binding</keyword>
<dbReference type="PANTHER" id="PTHR30290">
    <property type="entry name" value="PERIPLASMIC BINDING COMPONENT OF ABC TRANSPORTER"/>
    <property type="match status" value="1"/>
</dbReference>
<dbReference type="AlphaFoldDB" id="A0A942TRK8"/>
<dbReference type="Proteomes" id="UP000682713">
    <property type="component" value="Unassembled WGS sequence"/>
</dbReference>
<dbReference type="Gene3D" id="3.10.105.10">
    <property type="entry name" value="Dipeptide-binding Protein, Domain 3"/>
    <property type="match status" value="1"/>
</dbReference>
<dbReference type="GO" id="GO:0015833">
    <property type="term" value="P:peptide transport"/>
    <property type="evidence" value="ECO:0007669"/>
    <property type="project" value="TreeGrafter"/>
</dbReference>
<gene>
    <name evidence="4" type="ORF">KHA93_14495</name>
</gene>
<dbReference type="InterPro" id="IPR025370">
    <property type="entry name" value="SgrR_HTH_N"/>
</dbReference>
<comment type="caution">
    <text evidence="4">The sequence shown here is derived from an EMBL/GenBank/DDBJ whole genome shotgun (WGS) entry which is preliminary data.</text>
</comment>